<dbReference type="Proteomes" id="UP000692954">
    <property type="component" value="Unassembled WGS sequence"/>
</dbReference>
<dbReference type="GO" id="GO:0004843">
    <property type="term" value="F:cysteine-type deubiquitinase activity"/>
    <property type="evidence" value="ECO:0007669"/>
    <property type="project" value="TreeGrafter"/>
</dbReference>
<feature type="domain" description="OTU" evidence="2">
    <location>
        <begin position="309"/>
        <end position="508"/>
    </location>
</feature>
<sequence length="510" mass="60831">MQKVEQNTNSNAQKSGQNINSQCNNENSINLLIQQNCNYQINRQKLTSNQYKPHILNWSISPQRKRYSNELQNTQKIYFPLSNTSPRRILNSNRQNKFVNQKSNNDFSPNNYSFKYTNSKNISPLRNKNQPFSPQGHKSFLLEKLHSGSPKLNFYLLKQQLQNTYTPQEDEKKQQNTPKEDEKKLQNTPKEDEKKQQNSKEKQINNNTIIRDDREINSQNENNIQNIQDIQDIQDDNPPKPYVTIIQQNQDRRMRVFNFLKDLYNKTSGLRRVEEQYKIYIRDIEDNKALKKNYGLKLQNLAFVSQICNAFIQVRGDGNCFYTAFGFQFLYHLLCKYSDDQFKKSIQTFLEMKLRFKIVYDGKQIDDQNGIEKDMLEEFIYIIEMLRQVVEKDRFNQLKQQFAEYEISQNGDAFLYGLQTIFLRNLSAYYLEESEFKDVVYDKENLLIWETECNTNEVIIKMLAQQLQFHVKLLFMDEQVILREYEQQNQNLIILLIKPGHYNIGWNIKN</sequence>
<reference evidence="3" key="1">
    <citation type="submission" date="2021-01" db="EMBL/GenBank/DDBJ databases">
        <authorList>
            <consortium name="Genoscope - CEA"/>
            <person name="William W."/>
        </authorList>
    </citation>
    <scope>NUCLEOTIDE SEQUENCE</scope>
</reference>
<feature type="region of interest" description="Disordered" evidence="1">
    <location>
        <begin position="1"/>
        <end position="21"/>
    </location>
</feature>
<dbReference type="GO" id="GO:0005634">
    <property type="term" value="C:nucleus"/>
    <property type="evidence" value="ECO:0007669"/>
    <property type="project" value="TreeGrafter"/>
</dbReference>
<feature type="compositionally biased region" description="Basic and acidic residues" evidence="1">
    <location>
        <begin position="169"/>
        <end position="203"/>
    </location>
</feature>
<comment type="caution">
    <text evidence="3">The sequence shown here is derived from an EMBL/GenBank/DDBJ whole genome shotgun (WGS) entry which is preliminary data.</text>
</comment>
<evidence type="ECO:0000256" key="1">
    <source>
        <dbReference type="SAM" id="MobiDB-lite"/>
    </source>
</evidence>
<dbReference type="InterPro" id="IPR019400">
    <property type="entry name" value="Peptidase_C65_otubain"/>
</dbReference>
<dbReference type="GO" id="GO:0071108">
    <property type="term" value="P:protein K48-linked deubiquitination"/>
    <property type="evidence" value="ECO:0007669"/>
    <property type="project" value="TreeGrafter"/>
</dbReference>
<evidence type="ECO:0000313" key="4">
    <source>
        <dbReference type="Proteomes" id="UP000692954"/>
    </source>
</evidence>
<dbReference type="Pfam" id="PF10275">
    <property type="entry name" value="Peptidase_C65"/>
    <property type="match status" value="1"/>
</dbReference>
<proteinExistence type="predicted"/>
<feature type="region of interest" description="Disordered" evidence="1">
    <location>
        <begin position="165"/>
        <end position="216"/>
    </location>
</feature>
<evidence type="ECO:0000259" key="2">
    <source>
        <dbReference type="PROSITE" id="PS50802"/>
    </source>
</evidence>
<dbReference type="PANTHER" id="PTHR12931:SF15">
    <property type="entry name" value="UBIQUITIN THIOESTERASE OTUBAIN-LIKE"/>
    <property type="match status" value="1"/>
</dbReference>
<dbReference type="AlphaFoldDB" id="A0A8S1MUR4"/>
<dbReference type="GO" id="GO:0043130">
    <property type="term" value="F:ubiquitin binding"/>
    <property type="evidence" value="ECO:0007669"/>
    <property type="project" value="TreeGrafter"/>
</dbReference>
<dbReference type="OrthoDB" id="18915at2759"/>
<dbReference type="CDD" id="cd22749">
    <property type="entry name" value="Otubain_C65"/>
    <property type="match status" value="1"/>
</dbReference>
<gene>
    <name evidence="3" type="ORF">PSON_ATCC_30995.1.T0380031</name>
</gene>
<accession>A0A8S1MUR4</accession>
<protein>
    <recommendedName>
        <fullName evidence="2">OTU domain-containing protein</fullName>
    </recommendedName>
</protein>
<dbReference type="InterPro" id="IPR003323">
    <property type="entry name" value="OTU_dom"/>
</dbReference>
<keyword evidence="4" id="KW-1185">Reference proteome</keyword>
<name>A0A8S1MUR4_9CILI</name>
<dbReference type="EMBL" id="CAJJDN010000038">
    <property type="protein sequence ID" value="CAD8078644.1"/>
    <property type="molecule type" value="Genomic_DNA"/>
</dbReference>
<dbReference type="PANTHER" id="PTHR12931">
    <property type="entry name" value="UBIQUITIN THIOLESTERASE PROTEIN OTUB"/>
    <property type="match status" value="1"/>
</dbReference>
<evidence type="ECO:0000313" key="3">
    <source>
        <dbReference type="EMBL" id="CAD8078644.1"/>
    </source>
</evidence>
<organism evidence="3 4">
    <name type="scientific">Paramecium sonneborni</name>
    <dbReference type="NCBI Taxonomy" id="65129"/>
    <lineage>
        <taxon>Eukaryota</taxon>
        <taxon>Sar</taxon>
        <taxon>Alveolata</taxon>
        <taxon>Ciliophora</taxon>
        <taxon>Intramacronucleata</taxon>
        <taxon>Oligohymenophorea</taxon>
        <taxon>Peniculida</taxon>
        <taxon>Parameciidae</taxon>
        <taxon>Paramecium</taxon>
    </lineage>
</organism>
<dbReference type="FunFam" id="1.20.1300.20:FF:000006">
    <property type="entry name" value="Uncharacterized protein"/>
    <property type="match status" value="1"/>
</dbReference>
<dbReference type="PROSITE" id="PS50802">
    <property type="entry name" value="OTU"/>
    <property type="match status" value="1"/>
</dbReference>